<feature type="region of interest" description="Disordered" evidence="1">
    <location>
        <begin position="63"/>
        <end position="89"/>
    </location>
</feature>
<accession>A0A1R4H1C9</accession>
<name>A0A1R4H1C9_9GAMM</name>
<sequence>MSGYLQRLAERSLKTAPEIHSTARLPYSGIALAEHHEDLLGNGPVAFPEVAAISKTSKYAQINPETPLHEASKSPVEPESSHIIPESLGSSANTLIRPIPSLVSETENVSVKSNPGQQSKLEQTKQVPVNNESSLHGNAREIDREFSPLVSPVAQADIFAPLSTRPTIDKGSTGSIKPRPIVTKDQLGNGISFKESASESNEVHVTIGRIEITAVHAQTPSKPASTPVRKTLSLDEYLAKRDGVHS</sequence>
<dbReference type="EMBL" id="FUKJ01000050">
    <property type="protein sequence ID" value="SJM90038.1"/>
    <property type="molecule type" value="Genomic_DNA"/>
</dbReference>
<dbReference type="OrthoDB" id="7033805at2"/>
<evidence type="ECO:0000256" key="1">
    <source>
        <dbReference type="SAM" id="MobiDB-lite"/>
    </source>
</evidence>
<proteinExistence type="predicted"/>
<feature type="region of interest" description="Disordered" evidence="1">
    <location>
        <begin position="106"/>
        <end position="133"/>
    </location>
</feature>
<dbReference type="Proteomes" id="UP000195442">
    <property type="component" value="Unassembled WGS sequence"/>
</dbReference>
<keyword evidence="3" id="KW-1185">Reference proteome</keyword>
<gene>
    <name evidence="2" type="ORF">CRENPOLYSF2_1430010</name>
</gene>
<organism evidence="2 3">
    <name type="scientific">Crenothrix polyspora</name>
    <dbReference type="NCBI Taxonomy" id="360316"/>
    <lineage>
        <taxon>Bacteria</taxon>
        <taxon>Pseudomonadati</taxon>
        <taxon>Pseudomonadota</taxon>
        <taxon>Gammaproteobacteria</taxon>
        <taxon>Methylococcales</taxon>
        <taxon>Crenotrichaceae</taxon>
        <taxon>Crenothrix</taxon>
    </lineage>
</organism>
<dbReference type="RefSeq" id="WP_087145923.1">
    <property type="nucleotide sequence ID" value="NZ_FUKJ01000050.1"/>
</dbReference>
<evidence type="ECO:0000313" key="2">
    <source>
        <dbReference type="EMBL" id="SJM90038.1"/>
    </source>
</evidence>
<dbReference type="AlphaFoldDB" id="A0A1R4H1C9"/>
<evidence type="ECO:0000313" key="3">
    <source>
        <dbReference type="Proteomes" id="UP000195442"/>
    </source>
</evidence>
<reference evidence="3" key="1">
    <citation type="submission" date="2017-02" db="EMBL/GenBank/DDBJ databases">
        <authorList>
            <person name="Daims H."/>
        </authorList>
    </citation>
    <scope>NUCLEOTIDE SEQUENCE [LARGE SCALE GENOMIC DNA]</scope>
</reference>
<protein>
    <submittedName>
        <fullName evidence="2">Uncharacterized protein</fullName>
    </submittedName>
</protein>